<comment type="subcellular location">
    <subcellularLocation>
        <location evidence="3">Cell junction</location>
    </subcellularLocation>
    <subcellularLocation>
        <location evidence="2">Cell membrane</location>
    </subcellularLocation>
    <subcellularLocation>
        <location evidence="1">Membrane</location>
        <topology evidence="1">Multi-pass membrane protein</topology>
    </subcellularLocation>
</comment>
<comment type="caution">
    <text evidence="15">The sequence shown here is derived from an EMBL/GenBank/DDBJ whole genome shotgun (WGS) entry which is preliminary data.</text>
</comment>
<dbReference type="InterPro" id="IPR018499">
    <property type="entry name" value="Tetraspanin/Peripherin"/>
</dbReference>
<dbReference type="InterPro" id="IPR018503">
    <property type="entry name" value="Tetraspanin_CS"/>
</dbReference>
<dbReference type="Gene3D" id="1.10.1450.10">
    <property type="entry name" value="Tetraspanin"/>
    <property type="match status" value="1"/>
</dbReference>
<evidence type="ECO:0000256" key="7">
    <source>
        <dbReference type="ARBA" id="ARBA00022949"/>
    </source>
</evidence>
<dbReference type="Proteomes" id="UP000322234">
    <property type="component" value="Unassembled WGS sequence"/>
</dbReference>
<dbReference type="CDD" id="cd03164">
    <property type="entry name" value="CD53_like_LEL"/>
    <property type="match status" value="1"/>
</dbReference>
<evidence type="ECO:0000256" key="8">
    <source>
        <dbReference type="ARBA" id="ARBA00022989"/>
    </source>
</evidence>
<evidence type="ECO:0000256" key="13">
    <source>
        <dbReference type="ARBA" id="ARBA00078282"/>
    </source>
</evidence>
<feature type="transmembrane region" description="Helical" evidence="14">
    <location>
        <begin position="254"/>
        <end position="278"/>
    </location>
</feature>
<protein>
    <recommendedName>
        <fullName evidence="12">Leukocyte surface antigen CD53</fullName>
    </recommendedName>
    <alternativeName>
        <fullName evidence="13">Cell surface glycoprotein CD53</fullName>
    </alternativeName>
</protein>
<comment type="similarity">
    <text evidence="4">Belongs to the tetraspanin (TM4SF) family.</text>
</comment>
<keyword evidence="6 14" id="KW-0812">Transmembrane</keyword>
<dbReference type="FunFam" id="1.10.1450.10:FF:000024">
    <property type="entry name" value="Tetraspanin"/>
    <property type="match status" value="1"/>
</dbReference>
<organism evidence="15 16">
    <name type="scientific">Bos mutus</name>
    <name type="common">wild yak</name>
    <dbReference type="NCBI Taxonomy" id="72004"/>
    <lineage>
        <taxon>Eukaryota</taxon>
        <taxon>Metazoa</taxon>
        <taxon>Chordata</taxon>
        <taxon>Craniata</taxon>
        <taxon>Vertebrata</taxon>
        <taxon>Euteleostomi</taxon>
        <taxon>Mammalia</taxon>
        <taxon>Eutheria</taxon>
        <taxon>Laurasiatheria</taxon>
        <taxon>Artiodactyla</taxon>
        <taxon>Ruminantia</taxon>
        <taxon>Pecora</taxon>
        <taxon>Bovidae</taxon>
        <taxon>Bovinae</taxon>
        <taxon>Bos</taxon>
    </lineage>
</organism>
<feature type="transmembrane region" description="Helical" evidence="14">
    <location>
        <begin position="83"/>
        <end position="108"/>
    </location>
</feature>
<feature type="transmembrane region" description="Helical" evidence="14">
    <location>
        <begin position="120"/>
        <end position="141"/>
    </location>
</feature>
<dbReference type="PROSITE" id="PS00421">
    <property type="entry name" value="TM4_1"/>
    <property type="match status" value="1"/>
</dbReference>
<dbReference type="PANTHER" id="PTHR19282">
    <property type="entry name" value="TETRASPANIN"/>
    <property type="match status" value="1"/>
</dbReference>
<keyword evidence="9 14" id="KW-0472">Membrane</keyword>
<dbReference type="AlphaFoldDB" id="A0A6B0QPM5"/>
<gene>
    <name evidence="15" type="ORF">E5288_WYG007012</name>
</gene>
<evidence type="ECO:0000313" key="16">
    <source>
        <dbReference type="Proteomes" id="UP000322234"/>
    </source>
</evidence>
<evidence type="ECO:0000256" key="5">
    <source>
        <dbReference type="ARBA" id="ARBA00022475"/>
    </source>
</evidence>
<keyword evidence="8 14" id="KW-1133">Transmembrane helix</keyword>
<proteinExistence type="inferred from homology"/>
<dbReference type="Pfam" id="PF00335">
    <property type="entry name" value="Tetraspanin"/>
    <property type="match status" value="1"/>
</dbReference>
<evidence type="ECO:0000256" key="14">
    <source>
        <dbReference type="SAM" id="Phobius"/>
    </source>
</evidence>
<comment type="subunit">
    <text evidence="11">Interacts with SCIMP. Interacts with CD45/PTPRC. Interacts with IL7R. Interacts with RBL2 and PPP2CA.</text>
</comment>
<keyword evidence="5" id="KW-1003">Cell membrane</keyword>
<dbReference type="GO" id="GO:0070161">
    <property type="term" value="C:anchoring junction"/>
    <property type="evidence" value="ECO:0007669"/>
    <property type="project" value="UniProtKB-SubCell"/>
</dbReference>
<evidence type="ECO:0000256" key="4">
    <source>
        <dbReference type="ARBA" id="ARBA00006840"/>
    </source>
</evidence>
<dbReference type="PRINTS" id="PR00259">
    <property type="entry name" value="TMFOUR"/>
</dbReference>
<evidence type="ECO:0000256" key="12">
    <source>
        <dbReference type="ARBA" id="ARBA00068125"/>
    </source>
</evidence>
<dbReference type="EMBL" id="VBQZ03000002">
    <property type="protein sequence ID" value="MXQ79599.1"/>
    <property type="molecule type" value="Genomic_DNA"/>
</dbReference>
<sequence length="291" mass="32309">MNDKVSPVKDIASLERQRVTHISRWRSSAKINVRSLHNPPILTDSCLNQLGLRVFLFFMETGVDIWGKNISSMGMSSLKLLKFVLFFFNLIFWFCGCCILGLGIYLLIHSKFGVLFHNLPSLTLGNVLVIVGSVIMVVAFLGCMGSIKENKCLLMSFFVLLLIILLAEVTLAILLFVYEQKLKEYVAEGLTESIQRYNSDNSTKAAWDSIQSFLQCCGVNGTSDWTSGPPASCPKGSAVKGCYIQAKQWFHSNFLYIGITTICVCVIQVLGMSFALTLNCQIDKTSQVLGL</sequence>
<dbReference type="GO" id="GO:0005886">
    <property type="term" value="C:plasma membrane"/>
    <property type="evidence" value="ECO:0007669"/>
    <property type="project" value="UniProtKB-SubCell"/>
</dbReference>
<evidence type="ECO:0000256" key="1">
    <source>
        <dbReference type="ARBA" id="ARBA00004141"/>
    </source>
</evidence>
<dbReference type="PANTHER" id="PTHR19282:SF39">
    <property type="entry name" value="LEUKOCYTE SURFACE ANTIGEN CD53"/>
    <property type="match status" value="1"/>
</dbReference>
<feature type="transmembrane region" description="Helical" evidence="14">
    <location>
        <begin position="153"/>
        <end position="178"/>
    </location>
</feature>
<evidence type="ECO:0000256" key="9">
    <source>
        <dbReference type="ARBA" id="ARBA00023136"/>
    </source>
</evidence>
<accession>A0A6B0QPM5</accession>
<evidence type="ECO:0000256" key="10">
    <source>
        <dbReference type="ARBA" id="ARBA00023180"/>
    </source>
</evidence>
<dbReference type="SUPFAM" id="SSF48652">
    <property type="entry name" value="Tetraspanin"/>
    <property type="match status" value="1"/>
</dbReference>
<evidence type="ECO:0000256" key="6">
    <source>
        <dbReference type="ARBA" id="ARBA00022692"/>
    </source>
</evidence>
<keyword evidence="16" id="KW-1185">Reference proteome</keyword>
<evidence type="ECO:0000313" key="15">
    <source>
        <dbReference type="EMBL" id="MXQ79599.1"/>
    </source>
</evidence>
<dbReference type="InterPro" id="IPR008952">
    <property type="entry name" value="Tetraspanin_EC2_sf"/>
</dbReference>
<evidence type="ECO:0000256" key="11">
    <source>
        <dbReference type="ARBA" id="ARBA00065614"/>
    </source>
</evidence>
<reference evidence="15" key="1">
    <citation type="submission" date="2019-10" db="EMBL/GenBank/DDBJ databases">
        <title>The sequence and de novo assembly of the wild yak genome.</title>
        <authorList>
            <person name="Liu Y."/>
        </authorList>
    </citation>
    <scope>NUCLEOTIDE SEQUENCE [LARGE SCALE GENOMIC DNA]</scope>
    <source>
        <strain evidence="15">WY2019</strain>
    </source>
</reference>
<evidence type="ECO:0000256" key="2">
    <source>
        <dbReference type="ARBA" id="ARBA00004236"/>
    </source>
</evidence>
<evidence type="ECO:0000256" key="3">
    <source>
        <dbReference type="ARBA" id="ARBA00004282"/>
    </source>
</evidence>
<keyword evidence="7" id="KW-0965">Cell junction</keyword>
<name>A0A6B0QPM5_9CETA</name>
<keyword evidence="10" id="KW-0325">Glycoprotein</keyword>